<dbReference type="Proteomes" id="UP000466307">
    <property type="component" value="Unassembled WGS sequence"/>
</dbReference>
<dbReference type="SMART" id="SM00421">
    <property type="entry name" value="HTH_LUXR"/>
    <property type="match status" value="1"/>
</dbReference>
<dbReference type="PROSITE" id="PS50043">
    <property type="entry name" value="HTH_LUXR_2"/>
    <property type="match status" value="1"/>
</dbReference>
<evidence type="ECO:0000256" key="2">
    <source>
        <dbReference type="ARBA" id="ARBA00023125"/>
    </source>
</evidence>
<evidence type="ECO:0000256" key="1">
    <source>
        <dbReference type="ARBA" id="ARBA00023015"/>
    </source>
</evidence>
<evidence type="ECO:0000313" key="6">
    <source>
        <dbReference type="Proteomes" id="UP000466307"/>
    </source>
</evidence>
<evidence type="ECO:0000256" key="3">
    <source>
        <dbReference type="ARBA" id="ARBA00023163"/>
    </source>
</evidence>
<dbReference type="SUPFAM" id="SSF46894">
    <property type="entry name" value="C-terminal effector domain of the bipartite response regulators"/>
    <property type="match status" value="1"/>
</dbReference>
<proteinExistence type="predicted"/>
<dbReference type="PANTHER" id="PTHR44688">
    <property type="entry name" value="DNA-BINDING TRANSCRIPTIONAL ACTIVATOR DEVR_DOSR"/>
    <property type="match status" value="1"/>
</dbReference>
<name>A0A7K3LQE0_9ACTN</name>
<keyword evidence="2" id="KW-0238">DNA-binding</keyword>
<protein>
    <submittedName>
        <fullName evidence="5">LuxR family transcriptional regulator</fullName>
    </submittedName>
</protein>
<dbReference type="GO" id="GO:0006355">
    <property type="term" value="P:regulation of DNA-templated transcription"/>
    <property type="evidence" value="ECO:0007669"/>
    <property type="project" value="InterPro"/>
</dbReference>
<sequence length="253" mass="28283">MTPATAEPLPGVEYERVFAVLDHCAQARDLTRFKHLLMDALHTHYGFPNTTFLAGHTFRNAFADPDPVVTGRITPILDEYHSGWYRTDMFSAPESFAALSTARAITHTQLRSLPSTAVEYMDRFLYRRQLHSAAVMHLGLADDAHALIGIFDSAGREVPPQQVRALGLLAGQLSTFAKTLPGGPVLSWRERLSPRQQELAELLADGLTNEEIAAALRIEVDSVKKYVSRIFTITRVRNRVELAKLVYTERLAQ</sequence>
<dbReference type="InterPro" id="IPR036388">
    <property type="entry name" value="WH-like_DNA-bd_sf"/>
</dbReference>
<dbReference type="RefSeq" id="WP_059036682.1">
    <property type="nucleotide sequence ID" value="NZ_JAADZU010000023.1"/>
</dbReference>
<dbReference type="Pfam" id="PF00196">
    <property type="entry name" value="GerE"/>
    <property type="match status" value="1"/>
</dbReference>
<keyword evidence="3" id="KW-0804">Transcription</keyword>
<dbReference type="InterPro" id="IPR016032">
    <property type="entry name" value="Sig_transdc_resp-reg_C-effctor"/>
</dbReference>
<dbReference type="GO" id="GO:0003677">
    <property type="term" value="F:DNA binding"/>
    <property type="evidence" value="ECO:0007669"/>
    <property type="project" value="UniProtKB-KW"/>
</dbReference>
<organism evidence="5 6">
    <name type="scientific">Gordonia desulfuricans</name>
    <dbReference type="NCBI Taxonomy" id="89051"/>
    <lineage>
        <taxon>Bacteria</taxon>
        <taxon>Bacillati</taxon>
        <taxon>Actinomycetota</taxon>
        <taxon>Actinomycetes</taxon>
        <taxon>Mycobacteriales</taxon>
        <taxon>Gordoniaceae</taxon>
        <taxon>Gordonia</taxon>
    </lineage>
</organism>
<keyword evidence="1" id="KW-0805">Transcription regulation</keyword>
<dbReference type="AlphaFoldDB" id="A0A7K3LQE0"/>
<evidence type="ECO:0000313" key="5">
    <source>
        <dbReference type="EMBL" id="NDK89747.1"/>
    </source>
</evidence>
<keyword evidence="6" id="KW-1185">Reference proteome</keyword>
<reference evidence="5 6" key="1">
    <citation type="submission" date="2020-01" db="EMBL/GenBank/DDBJ databases">
        <title>Investigation of new actinobacteria for the biodesulphurisation of diesel fuel.</title>
        <authorList>
            <person name="Athi Narayanan S.M."/>
        </authorList>
    </citation>
    <scope>NUCLEOTIDE SEQUENCE [LARGE SCALE GENOMIC DNA]</scope>
    <source>
        <strain evidence="5 6">213E</strain>
    </source>
</reference>
<dbReference type="CDD" id="cd06170">
    <property type="entry name" value="LuxR_C_like"/>
    <property type="match status" value="1"/>
</dbReference>
<accession>A0A7K3LQE0</accession>
<dbReference type="PANTHER" id="PTHR44688:SF16">
    <property type="entry name" value="DNA-BINDING TRANSCRIPTIONAL ACTIVATOR DEVR_DOSR"/>
    <property type="match status" value="1"/>
</dbReference>
<dbReference type="Gene3D" id="1.10.10.10">
    <property type="entry name" value="Winged helix-like DNA-binding domain superfamily/Winged helix DNA-binding domain"/>
    <property type="match status" value="1"/>
</dbReference>
<gene>
    <name evidence="5" type="ORF">GYA93_09175</name>
</gene>
<comment type="caution">
    <text evidence="5">The sequence shown here is derived from an EMBL/GenBank/DDBJ whole genome shotgun (WGS) entry which is preliminary data.</text>
</comment>
<feature type="domain" description="HTH luxR-type" evidence="4">
    <location>
        <begin position="185"/>
        <end position="250"/>
    </location>
</feature>
<dbReference type="EMBL" id="JAADZU010000023">
    <property type="protein sequence ID" value="NDK89747.1"/>
    <property type="molecule type" value="Genomic_DNA"/>
</dbReference>
<evidence type="ECO:0000259" key="4">
    <source>
        <dbReference type="PROSITE" id="PS50043"/>
    </source>
</evidence>
<dbReference type="InterPro" id="IPR000792">
    <property type="entry name" value="Tscrpt_reg_LuxR_C"/>
</dbReference>